<name>A0AAF0DCZ6_9EURO</name>
<organism evidence="1 2">
    <name type="scientific">Emydomyces testavorans</name>
    <dbReference type="NCBI Taxonomy" id="2070801"/>
    <lineage>
        <taxon>Eukaryota</taxon>
        <taxon>Fungi</taxon>
        <taxon>Dikarya</taxon>
        <taxon>Ascomycota</taxon>
        <taxon>Pezizomycotina</taxon>
        <taxon>Eurotiomycetes</taxon>
        <taxon>Eurotiomycetidae</taxon>
        <taxon>Onygenales</taxon>
        <taxon>Nannizziopsiaceae</taxon>
        <taxon>Emydomyces</taxon>
    </lineage>
</organism>
<dbReference type="Proteomes" id="UP001219355">
    <property type="component" value="Chromosome 1"/>
</dbReference>
<gene>
    <name evidence="1" type="ORF">PRK78_001178</name>
</gene>
<reference evidence="1" key="1">
    <citation type="submission" date="2023-03" db="EMBL/GenBank/DDBJ databases">
        <title>Emydomyces testavorans Genome Sequence.</title>
        <authorList>
            <person name="Hoyer L."/>
        </authorList>
    </citation>
    <scope>NUCLEOTIDE SEQUENCE</scope>
    <source>
        <strain evidence="1">16-2883</strain>
    </source>
</reference>
<sequence>MSTTIWQTVLDMPPILRLPEELLYLLLDWLVEIDPPYRCGGRARLYSDWAMTLTCKRFHFAAMPYLYRTIRFGGRHEARSFLPMGHSVRCLHRTLSASADLRPLCRHLVIREGAPGPLPQTDFVQATELLKFLTGVQKVEIDGRVLCRVYWPTFSLSKWHTPIQELKIRAPHTTEELSDIFHHLSPSVRKLSFSGFWLLCDDHRPTPLMNTASGLYSRAEPSRISTVTSLTITDFSYNGKINVLKRFLATFTALKHFSLAFRTNGKTNSDLTLPMLVDFLRTHRHSLKTINLRSYNVAHDPWKACDFDFPEMEFLRIPGHLLTGTYENVKVMADRIAASQIRCLVLEYFYADTFAETTADFGVAEIQWLYEFVQQESIRGSSLMEIKIAFDQKIYLRSSPYSCRHHYPWKMLLELQNAVVRFGIKLTCDKLLELPPWYGEKHERTEEMWSYPTRITSLADARLGWKCCEYASMAVLPTEISTYV</sequence>
<keyword evidence="2" id="KW-1185">Reference proteome</keyword>
<proteinExistence type="predicted"/>
<evidence type="ECO:0000313" key="1">
    <source>
        <dbReference type="EMBL" id="WEW55745.1"/>
    </source>
</evidence>
<evidence type="ECO:0000313" key="2">
    <source>
        <dbReference type="Proteomes" id="UP001219355"/>
    </source>
</evidence>
<dbReference type="EMBL" id="CP120627">
    <property type="protein sequence ID" value="WEW55745.1"/>
    <property type="molecule type" value="Genomic_DNA"/>
</dbReference>
<accession>A0AAF0DCZ6</accession>
<dbReference type="AlphaFoldDB" id="A0AAF0DCZ6"/>
<protein>
    <submittedName>
        <fullName evidence="1">Uncharacterized protein</fullName>
    </submittedName>
</protein>